<evidence type="ECO:0000313" key="2">
    <source>
        <dbReference type="Proteomes" id="UP000054248"/>
    </source>
</evidence>
<evidence type="ECO:0008006" key="3">
    <source>
        <dbReference type="Google" id="ProtNLM"/>
    </source>
</evidence>
<name>A0A0C3QCL0_9AGAM</name>
<protein>
    <recommendedName>
        <fullName evidence="3">AB hydrolase-1 domain-containing protein</fullName>
    </recommendedName>
</protein>
<dbReference type="HOGENOM" id="CLU_078271_0_0_1"/>
<organism evidence="1 2">
    <name type="scientific">Tulasnella calospora MUT 4182</name>
    <dbReference type="NCBI Taxonomy" id="1051891"/>
    <lineage>
        <taxon>Eukaryota</taxon>
        <taxon>Fungi</taxon>
        <taxon>Dikarya</taxon>
        <taxon>Basidiomycota</taxon>
        <taxon>Agaricomycotina</taxon>
        <taxon>Agaricomycetes</taxon>
        <taxon>Cantharellales</taxon>
        <taxon>Tulasnellaceae</taxon>
        <taxon>Tulasnella</taxon>
    </lineage>
</organism>
<proteinExistence type="predicted"/>
<dbReference type="AlphaFoldDB" id="A0A0C3QCL0"/>
<accession>A0A0C3QCL0</accession>
<keyword evidence="2" id="KW-1185">Reference proteome</keyword>
<dbReference type="OrthoDB" id="3365310at2759"/>
<dbReference type="EMBL" id="KN822994">
    <property type="protein sequence ID" value="KIO28480.1"/>
    <property type="molecule type" value="Genomic_DNA"/>
</dbReference>
<sequence length="234" mass="25678">MNLIAPSYRSLLSSLSKQRLLSPLAPELYFLRGGRRANSYASFVVREPPANVANQRVIPLIFPSASAWDPASVTGQTSLAAMLAEHGYTGVEIDLEVPGPRPAIPNKLLNIFAKELASQIRLSGQMFKPCIISHGVGSSLIAQTYIESNNASGLVMISPAVDTHEALHLLPAPMKEFTYEPNFPILIVDTPERIELHEQRNRLVKDGLVDMAIVPQLVEKNVFSAVAKWLDDQL</sequence>
<reference evidence="1 2" key="1">
    <citation type="submission" date="2014-04" db="EMBL/GenBank/DDBJ databases">
        <authorList>
            <consortium name="DOE Joint Genome Institute"/>
            <person name="Kuo A."/>
            <person name="Girlanda M."/>
            <person name="Perotto S."/>
            <person name="Kohler A."/>
            <person name="Nagy L.G."/>
            <person name="Floudas D."/>
            <person name="Copeland A."/>
            <person name="Barry K.W."/>
            <person name="Cichocki N."/>
            <person name="Veneault-Fourrey C."/>
            <person name="LaButti K."/>
            <person name="Lindquist E.A."/>
            <person name="Lipzen A."/>
            <person name="Lundell T."/>
            <person name="Morin E."/>
            <person name="Murat C."/>
            <person name="Sun H."/>
            <person name="Tunlid A."/>
            <person name="Henrissat B."/>
            <person name="Grigoriev I.V."/>
            <person name="Hibbett D.S."/>
            <person name="Martin F."/>
            <person name="Nordberg H.P."/>
            <person name="Cantor M.N."/>
            <person name="Hua S.X."/>
        </authorList>
    </citation>
    <scope>NUCLEOTIDE SEQUENCE [LARGE SCALE GENOMIC DNA]</scope>
    <source>
        <strain evidence="1 2">MUT 4182</strain>
    </source>
</reference>
<gene>
    <name evidence="1" type="ORF">M407DRAFT_22370</name>
</gene>
<dbReference type="Proteomes" id="UP000054248">
    <property type="component" value="Unassembled WGS sequence"/>
</dbReference>
<evidence type="ECO:0000313" key="1">
    <source>
        <dbReference type="EMBL" id="KIO28480.1"/>
    </source>
</evidence>
<reference evidence="2" key="2">
    <citation type="submission" date="2015-01" db="EMBL/GenBank/DDBJ databases">
        <title>Evolutionary Origins and Diversification of the Mycorrhizal Mutualists.</title>
        <authorList>
            <consortium name="DOE Joint Genome Institute"/>
            <consortium name="Mycorrhizal Genomics Consortium"/>
            <person name="Kohler A."/>
            <person name="Kuo A."/>
            <person name="Nagy L.G."/>
            <person name="Floudas D."/>
            <person name="Copeland A."/>
            <person name="Barry K.W."/>
            <person name="Cichocki N."/>
            <person name="Veneault-Fourrey C."/>
            <person name="LaButti K."/>
            <person name="Lindquist E.A."/>
            <person name="Lipzen A."/>
            <person name="Lundell T."/>
            <person name="Morin E."/>
            <person name="Murat C."/>
            <person name="Riley R."/>
            <person name="Ohm R."/>
            <person name="Sun H."/>
            <person name="Tunlid A."/>
            <person name="Henrissat B."/>
            <person name="Grigoriev I.V."/>
            <person name="Hibbett D.S."/>
            <person name="Martin F."/>
        </authorList>
    </citation>
    <scope>NUCLEOTIDE SEQUENCE [LARGE SCALE GENOMIC DNA]</scope>
    <source>
        <strain evidence="2">MUT 4182</strain>
    </source>
</reference>